<organism evidence="3 4">
    <name type="scientific">Mycena pura</name>
    <dbReference type="NCBI Taxonomy" id="153505"/>
    <lineage>
        <taxon>Eukaryota</taxon>
        <taxon>Fungi</taxon>
        <taxon>Dikarya</taxon>
        <taxon>Basidiomycota</taxon>
        <taxon>Agaricomycotina</taxon>
        <taxon>Agaricomycetes</taxon>
        <taxon>Agaricomycetidae</taxon>
        <taxon>Agaricales</taxon>
        <taxon>Marasmiineae</taxon>
        <taxon>Mycenaceae</taxon>
        <taxon>Mycena</taxon>
    </lineage>
</organism>
<dbReference type="GO" id="GO:0005634">
    <property type="term" value="C:nucleus"/>
    <property type="evidence" value="ECO:0007669"/>
    <property type="project" value="TreeGrafter"/>
</dbReference>
<dbReference type="InterPro" id="IPR051712">
    <property type="entry name" value="ARTD-AVP"/>
</dbReference>
<evidence type="ECO:0000256" key="1">
    <source>
        <dbReference type="RuleBase" id="RU362114"/>
    </source>
</evidence>
<dbReference type="PROSITE" id="PS51059">
    <property type="entry name" value="PARP_CATALYTIC"/>
    <property type="match status" value="1"/>
</dbReference>
<gene>
    <name evidence="3" type="ORF">GGX14DRAFT_383480</name>
</gene>
<evidence type="ECO:0000259" key="2">
    <source>
        <dbReference type="PROSITE" id="PS51059"/>
    </source>
</evidence>
<feature type="domain" description="PARP catalytic" evidence="2">
    <location>
        <begin position="1"/>
        <end position="137"/>
    </location>
</feature>
<dbReference type="AlphaFoldDB" id="A0AAD6UJU8"/>
<dbReference type="Gene3D" id="3.90.228.10">
    <property type="match status" value="1"/>
</dbReference>
<keyword evidence="1" id="KW-0808">Transferase</keyword>
<evidence type="ECO:0000313" key="3">
    <source>
        <dbReference type="EMBL" id="KAJ7187582.1"/>
    </source>
</evidence>
<reference evidence="3" key="1">
    <citation type="submission" date="2023-03" db="EMBL/GenBank/DDBJ databases">
        <title>Massive genome expansion in bonnet fungi (Mycena s.s.) driven by repeated elements and novel gene families across ecological guilds.</title>
        <authorList>
            <consortium name="Lawrence Berkeley National Laboratory"/>
            <person name="Harder C.B."/>
            <person name="Miyauchi S."/>
            <person name="Viragh M."/>
            <person name="Kuo A."/>
            <person name="Thoen E."/>
            <person name="Andreopoulos B."/>
            <person name="Lu D."/>
            <person name="Skrede I."/>
            <person name="Drula E."/>
            <person name="Henrissat B."/>
            <person name="Morin E."/>
            <person name="Kohler A."/>
            <person name="Barry K."/>
            <person name="LaButti K."/>
            <person name="Morin E."/>
            <person name="Salamov A."/>
            <person name="Lipzen A."/>
            <person name="Mereny Z."/>
            <person name="Hegedus B."/>
            <person name="Baldrian P."/>
            <person name="Stursova M."/>
            <person name="Weitz H."/>
            <person name="Taylor A."/>
            <person name="Grigoriev I.V."/>
            <person name="Nagy L.G."/>
            <person name="Martin F."/>
            <person name="Kauserud H."/>
        </authorList>
    </citation>
    <scope>NUCLEOTIDE SEQUENCE</scope>
    <source>
        <strain evidence="3">9144</strain>
    </source>
</reference>
<comment type="caution">
    <text evidence="3">The sequence shown here is derived from an EMBL/GenBank/DDBJ whole genome shotgun (WGS) entry which is preliminary data.</text>
</comment>
<dbReference type="GO" id="GO:1990404">
    <property type="term" value="F:NAD+-protein mono-ADP-ribosyltransferase activity"/>
    <property type="evidence" value="ECO:0007669"/>
    <property type="project" value="TreeGrafter"/>
</dbReference>
<dbReference type="GO" id="GO:0003950">
    <property type="term" value="F:NAD+ poly-ADP-ribosyltransferase activity"/>
    <property type="evidence" value="ECO:0007669"/>
    <property type="project" value="UniProtKB-UniRule"/>
</dbReference>
<evidence type="ECO:0000313" key="4">
    <source>
        <dbReference type="Proteomes" id="UP001219525"/>
    </source>
</evidence>
<dbReference type="PANTHER" id="PTHR45740">
    <property type="entry name" value="POLY [ADP-RIBOSE] POLYMERASE"/>
    <property type="match status" value="1"/>
</dbReference>
<keyword evidence="1" id="KW-0328">Glycosyltransferase</keyword>
<dbReference type="EMBL" id="JARJCW010000192">
    <property type="protein sequence ID" value="KAJ7187582.1"/>
    <property type="molecule type" value="Genomic_DNA"/>
</dbReference>
<dbReference type="InterPro" id="IPR012317">
    <property type="entry name" value="Poly(ADP-ribose)pol_cat_dom"/>
</dbReference>
<dbReference type="Pfam" id="PF00644">
    <property type="entry name" value="PARP"/>
    <property type="match status" value="1"/>
</dbReference>
<proteinExistence type="predicted"/>
<keyword evidence="1" id="KW-0520">NAD</keyword>
<keyword evidence="4" id="KW-1185">Reference proteome</keyword>
<dbReference type="PANTHER" id="PTHR45740:SF17">
    <property type="entry name" value="POLY [ADP-RIBOSE] POLYMERASE TANKYRASE-2-LIKE"/>
    <property type="match status" value="1"/>
</dbReference>
<name>A0AAD6UJU8_9AGAR</name>
<dbReference type="EC" id="2.4.2.-" evidence="1"/>
<accession>A0AAD6UJU8</accession>
<protein>
    <recommendedName>
        <fullName evidence="1">Poly [ADP-ribose] polymerase</fullName>
        <shortName evidence="1">PARP</shortName>
        <ecNumber evidence="1">2.4.2.-</ecNumber>
    </recommendedName>
</protein>
<dbReference type="SUPFAM" id="SSF56399">
    <property type="entry name" value="ADP-ribosylation"/>
    <property type="match status" value="1"/>
</dbReference>
<sequence>MRLWHGTHRSCEIGANGNTTLCHHSSCGICNILRNSFDVAKAKQTNMFGKGIYFSQASHKASQYSNKVKGRKAMLLCYVTAGNPLYLDSEARYLGPPGPPGHDSVYATPGPNLKYHEIVSYRNASMRPGYLVTHVSH</sequence>
<dbReference type="Proteomes" id="UP001219525">
    <property type="component" value="Unassembled WGS sequence"/>
</dbReference>